<reference evidence="1 2" key="1">
    <citation type="submission" date="2020-01" db="EMBL/GenBank/DDBJ databases">
        <title>Polyphasic characterisation and genomic insights into a novel alkali tolerant bacterium VR-M41.</title>
        <authorList>
            <person name="Vemuluri V.R."/>
        </authorList>
    </citation>
    <scope>NUCLEOTIDE SEQUENCE [LARGE SCALE GENOMIC DNA]</scope>
    <source>
        <strain evidence="1 2">VR-M41</strain>
    </source>
</reference>
<gene>
    <name evidence="1" type="ORF">GYN08_22030</name>
</gene>
<evidence type="ECO:0000313" key="2">
    <source>
        <dbReference type="Proteomes" id="UP000800303"/>
    </source>
</evidence>
<proteinExistence type="predicted"/>
<evidence type="ECO:0000313" key="1">
    <source>
        <dbReference type="EMBL" id="NGZ77975.1"/>
    </source>
</evidence>
<accession>A0ABX0FC33</accession>
<keyword evidence="2" id="KW-1185">Reference proteome</keyword>
<dbReference type="Pfam" id="PF14903">
    <property type="entry name" value="WG_beta_rep"/>
    <property type="match status" value="1"/>
</dbReference>
<organism evidence="1 2">
    <name type="scientific">Saccharibacillus alkalitolerans</name>
    <dbReference type="NCBI Taxonomy" id="2705290"/>
    <lineage>
        <taxon>Bacteria</taxon>
        <taxon>Bacillati</taxon>
        <taxon>Bacillota</taxon>
        <taxon>Bacilli</taxon>
        <taxon>Bacillales</taxon>
        <taxon>Paenibacillaceae</taxon>
        <taxon>Saccharibacillus</taxon>
    </lineage>
</organism>
<dbReference type="InterPro" id="IPR032774">
    <property type="entry name" value="WG_beta_rep"/>
</dbReference>
<comment type="caution">
    <text evidence="1">The sequence shown here is derived from an EMBL/GenBank/DDBJ whole genome shotgun (WGS) entry which is preliminary data.</text>
</comment>
<protein>
    <submittedName>
        <fullName evidence="1">WG repeat-containing protein</fullName>
    </submittedName>
</protein>
<dbReference type="Proteomes" id="UP000800303">
    <property type="component" value="Unassembled WGS sequence"/>
</dbReference>
<name>A0ABX0FC33_9BACL</name>
<dbReference type="RefSeq" id="WP_166279413.1">
    <property type="nucleotide sequence ID" value="NZ_JAAFGS010000012.1"/>
</dbReference>
<dbReference type="EMBL" id="JAAFGS010000012">
    <property type="protein sequence ID" value="NGZ77975.1"/>
    <property type="molecule type" value="Genomic_DNA"/>
</dbReference>
<sequence length="53" mass="5932">MQPDRSFVEGKAAVMRGDRWGFIDKNGNEIILPQYDEVGPFTEGLAKFESNGL</sequence>